<gene>
    <name evidence="1" type="ORF">DOP62_14090</name>
</gene>
<dbReference type="EMBL" id="CP143529">
    <property type="protein sequence ID" value="WVS92216.1"/>
    <property type="molecule type" value="Genomic_DNA"/>
</dbReference>
<evidence type="ECO:0000313" key="2">
    <source>
        <dbReference type="Proteomes" id="UP000267249"/>
    </source>
</evidence>
<protein>
    <submittedName>
        <fullName evidence="1">DUF3102 domain-containing protein</fullName>
    </submittedName>
</protein>
<sequence>MSSSNNDKEAREAMRRRRQYKGFQRQQPEEAMPHDIAVLPPSLLTLDFQEMRDEANRLNFNELLERSHQIQRSIDQIDAAGAILIGTLLLAAQEKCPHGSFLGWLEQNTENISRATAYRYMDLAKHWEELELSHKFLTVRNFSLQDAYAEIQSHKRQLKQVGESPVTIAPRRFFQEPKRLKKLANSLEEAIAEAEPFGHEEEALLKQIQEAVTQLRQLADRG</sequence>
<proteinExistence type="predicted"/>
<keyword evidence="1" id="KW-0614">Plasmid</keyword>
<reference evidence="1" key="1">
    <citation type="submission" date="2024-01" db="EMBL/GenBank/DDBJ databases">
        <title>De novo genome assembly and pan-genome analysis of the fast-growing Indian isolates of Synechococcus elongatus: Potential chassis for bioproduction.</title>
        <authorList>
            <person name="Jain V.S."/>
            <person name="Schubert M.G."/>
            <person name="Pritam P."/>
            <person name="Sarnaik A.P."/>
            <person name="Jaiswal D."/>
            <person name="Church G.M."/>
            <person name="Wangikar P."/>
        </authorList>
    </citation>
    <scope>NUCLEOTIDE SEQUENCE</scope>
    <source>
        <strain evidence="1">PCC 11801</strain>
    </source>
</reference>
<dbReference type="Proteomes" id="UP000267249">
    <property type="component" value="Plasmid p11801_2"/>
</dbReference>
<geneLocation type="plasmid" evidence="1 2">
    <name>p11801_2</name>
</geneLocation>
<organism evidence="1 2">
    <name type="scientific">Synechococcus elongatus PCC 11801</name>
    <dbReference type="NCBI Taxonomy" id="2219813"/>
    <lineage>
        <taxon>Bacteria</taxon>
        <taxon>Bacillati</taxon>
        <taxon>Cyanobacteriota</taxon>
        <taxon>Cyanophyceae</taxon>
        <taxon>Synechococcales</taxon>
        <taxon>Synechococcaceae</taxon>
        <taxon>Synechococcus</taxon>
    </lineage>
</organism>
<name>A0ACD5A2Z0_SYNEL</name>
<evidence type="ECO:0000313" key="1">
    <source>
        <dbReference type="EMBL" id="WVS92216.1"/>
    </source>
</evidence>
<accession>A0ACD5A2Z0</accession>